<dbReference type="RefSeq" id="WP_008081404.1">
    <property type="nucleotide sequence ID" value="NZ_AEVT01000117.1"/>
</dbReference>
<proteinExistence type="inferred from homology"/>
<dbReference type="InterPro" id="IPR001638">
    <property type="entry name" value="Solute-binding_3/MltF_N"/>
</dbReference>
<feature type="chain" id="PRO_5003224925" evidence="3">
    <location>
        <begin position="17"/>
        <end position="232"/>
    </location>
</feature>
<comment type="caution">
    <text evidence="5">The sequence shown here is derived from an EMBL/GenBank/DDBJ whole genome shotgun (WGS) entry which is preliminary data.</text>
</comment>
<comment type="similarity">
    <text evidence="1">Belongs to the bacterial solute-binding protein 3 family.</text>
</comment>
<sequence>MKFLTALLLLSSFAHAETLVIAVEDYPPHTSSHNPEHRRLQSPITSIFESLGYEVQYEYTSWARALKGVKSGKFDLTYPWFENKSRRNEFILSEPLMTQKVVFFHRSDSDFDWETRNDLKQYTLGAVVDYTARDVLIDMGLTPFTGNTDRYIFQLLYKGRIDAYPATVETGLMRIDQVLPPTQAQAITYHNKPLFEQDMYILFTKDKFKDSALPEQFNRLWREYLTSKEQQY</sequence>
<dbReference type="Proteomes" id="UP000006228">
    <property type="component" value="Unassembled WGS sequence"/>
</dbReference>
<dbReference type="PANTHER" id="PTHR35936">
    <property type="entry name" value="MEMBRANE-BOUND LYTIC MUREIN TRANSGLYCOSYLASE F"/>
    <property type="match status" value="1"/>
</dbReference>
<dbReference type="Gene3D" id="3.40.190.10">
    <property type="entry name" value="Periplasmic binding protein-like II"/>
    <property type="match status" value="2"/>
</dbReference>
<protein>
    <submittedName>
        <fullName evidence="5">ABC-type amino acid transport/signal transduction system, periplasmic component</fullName>
    </submittedName>
</protein>
<evidence type="ECO:0000259" key="4">
    <source>
        <dbReference type="Pfam" id="PF00497"/>
    </source>
</evidence>
<evidence type="ECO:0000256" key="2">
    <source>
        <dbReference type="ARBA" id="ARBA00022729"/>
    </source>
</evidence>
<dbReference type="PANTHER" id="PTHR35936:SF25">
    <property type="entry name" value="ABC TRANSPORTER SUBSTRATE-BINDING PROTEIN"/>
    <property type="match status" value="1"/>
</dbReference>
<dbReference type="AlphaFoldDB" id="E8MD62"/>
<name>E8MD62_PHOS4</name>
<dbReference type="GeneID" id="95571473"/>
<evidence type="ECO:0000256" key="1">
    <source>
        <dbReference type="ARBA" id="ARBA00010333"/>
    </source>
</evidence>
<keyword evidence="2 3" id="KW-0732">Signal</keyword>
<dbReference type="OrthoDB" id="5296159at2"/>
<dbReference type="SUPFAM" id="SSF53850">
    <property type="entry name" value="Periplasmic binding protein-like II"/>
    <property type="match status" value="1"/>
</dbReference>
<dbReference type="Pfam" id="PF00497">
    <property type="entry name" value="SBP_bac_3"/>
    <property type="match status" value="1"/>
</dbReference>
<organism evidence="5 6">
    <name type="scientific">Vibrio sinaloensis DSM 21326</name>
    <dbReference type="NCBI Taxonomy" id="945550"/>
    <lineage>
        <taxon>Bacteria</taxon>
        <taxon>Pseudomonadati</taxon>
        <taxon>Pseudomonadota</taxon>
        <taxon>Gammaproteobacteria</taxon>
        <taxon>Vibrionales</taxon>
        <taxon>Vibrionaceae</taxon>
        <taxon>Vibrio</taxon>
        <taxon>Vibrio oreintalis group</taxon>
    </lineage>
</organism>
<reference evidence="5 6" key="1">
    <citation type="journal article" date="2012" name="Int. J. Syst. Evol. Microbiol.">
        <title>Vibrio caribbeanicus sp. nov., isolated from the marine sponge Scleritoderma cyanea.</title>
        <authorList>
            <person name="Hoffmann M."/>
            <person name="Monday S.R."/>
            <person name="Allard M.W."/>
            <person name="Strain E.A."/>
            <person name="Whittaker P."/>
            <person name="Naum M."/>
            <person name="McCarthy P.J."/>
            <person name="Lopez J.V."/>
            <person name="Fischer M."/>
            <person name="Brown E.W."/>
        </authorList>
    </citation>
    <scope>NUCLEOTIDE SEQUENCE [LARGE SCALE GENOMIC DNA]</scope>
    <source>
        <strain evidence="6">DSMZ 21326</strain>
    </source>
</reference>
<evidence type="ECO:0000313" key="5">
    <source>
        <dbReference type="EMBL" id="EGA68238.1"/>
    </source>
</evidence>
<accession>E8MD62</accession>
<gene>
    <name evidence="5" type="ORF">VISI1226_15896</name>
</gene>
<dbReference type="eggNOG" id="COG0834">
    <property type="taxonomic scope" value="Bacteria"/>
</dbReference>
<evidence type="ECO:0000256" key="3">
    <source>
        <dbReference type="SAM" id="SignalP"/>
    </source>
</evidence>
<evidence type="ECO:0000313" key="6">
    <source>
        <dbReference type="Proteomes" id="UP000006228"/>
    </source>
</evidence>
<feature type="domain" description="Solute-binding protein family 3/N-terminal" evidence="4">
    <location>
        <begin position="46"/>
        <end position="203"/>
    </location>
</feature>
<dbReference type="EMBL" id="AEVT01000117">
    <property type="protein sequence ID" value="EGA68238.1"/>
    <property type="molecule type" value="Genomic_DNA"/>
</dbReference>
<feature type="signal peptide" evidence="3">
    <location>
        <begin position="1"/>
        <end position="16"/>
    </location>
</feature>